<keyword evidence="8 12" id="KW-0472">Membrane</keyword>
<accession>A0A428N9S2</accession>
<dbReference type="RefSeq" id="WP_125553410.1">
    <property type="nucleotide sequence ID" value="NZ_RBVX01000001.1"/>
</dbReference>
<evidence type="ECO:0000256" key="12">
    <source>
        <dbReference type="HAMAP-Rule" id="MF_00287"/>
    </source>
</evidence>
<gene>
    <name evidence="12" type="primary">bdbC</name>
    <name evidence="14" type="ORF">D7Z54_00570</name>
</gene>
<evidence type="ECO:0000256" key="13">
    <source>
        <dbReference type="SAM" id="Phobius"/>
    </source>
</evidence>
<keyword evidence="7 12" id="KW-0560">Oxidoreductase</keyword>
<evidence type="ECO:0000256" key="10">
    <source>
        <dbReference type="ARBA" id="ARBA00023186"/>
    </source>
</evidence>
<protein>
    <recommendedName>
        <fullName evidence="12">Probable disulfide formation protein</fullName>
    </recommendedName>
    <alternativeName>
        <fullName evidence="12">Disulfide oxidoreductase</fullName>
    </alternativeName>
    <alternativeName>
        <fullName evidence="12">Thiol-disulfide oxidoreductase</fullName>
    </alternativeName>
</protein>
<keyword evidence="9 12" id="KW-1015">Disulfide bond</keyword>
<comment type="subcellular location">
    <subcellularLocation>
        <location evidence="12">Cell membrane</location>
        <topology evidence="12">Multi-pass membrane protein</topology>
    </subcellularLocation>
    <subcellularLocation>
        <location evidence="1">Membrane</location>
        <topology evidence="1">Multi-pass membrane protein</topology>
    </subcellularLocation>
</comment>
<name>A0A428N9S2_9BACI</name>
<comment type="function">
    <text evidence="12">Required for disulfide bond formation in some proteins.</text>
</comment>
<evidence type="ECO:0000256" key="11">
    <source>
        <dbReference type="ARBA" id="ARBA00023284"/>
    </source>
</evidence>
<dbReference type="GO" id="GO:0006457">
    <property type="term" value="P:protein folding"/>
    <property type="evidence" value="ECO:0007669"/>
    <property type="project" value="InterPro"/>
</dbReference>
<dbReference type="AlphaFoldDB" id="A0A428N9S2"/>
<evidence type="ECO:0000256" key="4">
    <source>
        <dbReference type="ARBA" id="ARBA00022692"/>
    </source>
</evidence>
<feature type="transmembrane region" description="Helical" evidence="13">
    <location>
        <begin position="110"/>
        <end position="134"/>
    </location>
</feature>
<comment type="similarity">
    <text evidence="2 12">Belongs to the DsbB family. BdbC subfamily.</text>
</comment>
<evidence type="ECO:0000256" key="9">
    <source>
        <dbReference type="ARBA" id="ARBA00023157"/>
    </source>
</evidence>
<feature type="disulfide bond" description="Redox-active" evidence="12">
    <location>
        <begin position="97"/>
        <end position="103"/>
    </location>
</feature>
<sequence length="138" mass="15412">MIASLRPYVLYAAWLVSVVATFGSLYFSEVLGYVPCEFCWYQRIAMYPLVILLGIAAFYNDTKIVGYVLPLSIIGSLVSIYHYLMQKIPGFAPIEPCADGVPCQVQYVNALGFITIPFLALVAFTIITALLVFLRIKR</sequence>
<comment type="caution">
    <text evidence="14">The sequence shown here is derived from an EMBL/GenBank/DDBJ whole genome shotgun (WGS) entry which is preliminary data.</text>
</comment>
<feature type="transmembrane region" description="Helical" evidence="13">
    <location>
        <begin position="7"/>
        <end position="28"/>
    </location>
</feature>
<keyword evidence="6 12" id="KW-1133">Transmembrane helix</keyword>
<dbReference type="PIRSF" id="PIRSF036659">
    <property type="entry name" value="BdbC"/>
    <property type="match status" value="1"/>
</dbReference>
<evidence type="ECO:0000256" key="7">
    <source>
        <dbReference type="ARBA" id="ARBA00023002"/>
    </source>
</evidence>
<evidence type="ECO:0000313" key="14">
    <source>
        <dbReference type="EMBL" id="RSL35101.1"/>
    </source>
</evidence>
<dbReference type="HAMAP" id="MF_00287">
    <property type="entry name" value="BdbC"/>
    <property type="match status" value="1"/>
</dbReference>
<evidence type="ECO:0000313" key="15">
    <source>
        <dbReference type="Proteomes" id="UP000275076"/>
    </source>
</evidence>
<reference evidence="14 15" key="1">
    <citation type="submission" date="2018-10" db="EMBL/GenBank/DDBJ databases">
        <title>Draft genome sequence of Bacillus salarius IM0101, isolated from a hypersaline soil in Inner Mongolia, China.</title>
        <authorList>
            <person name="Yamprayoonswat W."/>
            <person name="Boonvisut S."/>
            <person name="Jumpathong W."/>
            <person name="Sittihan S."/>
            <person name="Ruangsuj P."/>
            <person name="Wanthongcharoen S."/>
            <person name="Thongpramul N."/>
            <person name="Pimmason S."/>
            <person name="Yu B."/>
            <person name="Yasawong M."/>
        </authorList>
    </citation>
    <scope>NUCLEOTIDE SEQUENCE [LARGE SCALE GENOMIC DNA]</scope>
    <source>
        <strain evidence="14 15">IM0101</strain>
    </source>
</reference>
<keyword evidence="5 12" id="KW-0249">Electron transport</keyword>
<evidence type="ECO:0000256" key="6">
    <source>
        <dbReference type="ARBA" id="ARBA00022989"/>
    </source>
</evidence>
<proteinExistence type="inferred from homology"/>
<dbReference type="Gene3D" id="1.20.1550.10">
    <property type="entry name" value="DsbB-like"/>
    <property type="match status" value="1"/>
</dbReference>
<dbReference type="SUPFAM" id="SSF158442">
    <property type="entry name" value="DsbB-like"/>
    <property type="match status" value="1"/>
</dbReference>
<evidence type="ECO:0000256" key="5">
    <source>
        <dbReference type="ARBA" id="ARBA00022982"/>
    </source>
</evidence>
<keyword evidence="3 12" id="KW-0813">Transport</keyword>
<evidence type="ECO:0000256" key="3">
    <source>
        <dbReference type="ARBA" id="ARBA00022448"/>
    </source>
</evidence>
<feature type="transmembrane region" description="Helical" evidence="13">
    <location>
        <begin position="64"/>
        <end position="84"/>
    </location>
</feature>
<dbReference type="EMBL" id="RBVX01000001">
    <property type="protein sequence ID" value="RSL35101.1"/>
    <property type="molecule type" value="Genomic_DNA"/>
</dbReference>
<feature type="disulfide bond" description="Redox-active" evidence="12">
    <location>
        <begin position="36"/>
        <end position="39"/>
    </location>
</feature>
<dbReference type="NCBIfam" id="NF002849">
    <property type="entry name" value="PRK03113.1"/>
    <property type="match status" value="1"/>
</dbReference>
<dbReference type="InterPro" id="IPR003752">
    <property type="entry name" value="DiS_bond_form_DsbB/BdbC"/>
</dbReference>
<keyword evidence="11 12" id="KW-0676">Redox-active center</keyword>
<evidence type="ECO:0000256" key="2">
    <source>
        <dbReference type="ARBA" id="ARBA00007602"/>
    </source>
</evidence>
<dbReference type="OrthoDB" id="158402at2"/>
<dbReference type="Pfam" id="PF02600">
    <property type="entry name" value="DsbB"/>
    <property type="match status" value="1"/>
</dbReference>
<keyword evidence="12" id="KW-1003">Cell membrane</keyword>
<dbReference type="GO" id="GO:0005886">
    <property type="term" value="C:plasma membrane"/>
    <property type="evidence" value="ECO:0007669"/>
    <property type="project" value="UniProtKB-SubCell"/>
</dbReference>
<dbReference type="PANTHER" id="PTHR43469:SF1">
    <property type="entry name" value="SPBETA PROPHAGE-DERIVED DISULFIDE BOND FORMATION PROTEIN B"/>
    <property type="match status" value="1"/>
</dbReference>
<dbReference type="InterPro" id="IPR023380">
    <property type="entry name" value="DsbB-like_sf"/>
</dbReference>
<keyword evidence="10 12" id="KW-0143">Chaperone</keyword>
<organism evidence="14 15">
    <name type="scientific">Salibacterium salarium</name>
    <dbReference type="NCBI Taxonomy" id="284579"/>
    <lineage>
        <taxon>Bacteria</taxon>
        <taxon>Bacillati</taxon>
        <taxon>Bacillota</taxon>
        <taxon>Bacilli</taxon>
        <taxon>Bacillales</taxon>
        <taxon>Bacillaceae</taxon>
    </lineage>
</organism>
<feature type="transmembrane region" description="Helical" evidence="13">
    <location>
        <begin position="40"/>
        <end position="59"/>
    </location>
</feature>
<dbReference type="InterPro" id="IPR012187">
    <property type="entry name" value="Disulphide_bond_form_BdbC"/>
</dbReference>
<dbReference type="Proteomes" id="UP000275076">
    <property type="component" value="Unassembled WGS sequence"/>
</dbReference>
<keyword evidence="15" id="KW-1185">Reference proteome</keyword>
<dbReference type="GO" id="GO:0015035">
    <property type="term" value="F:protein-disulfide reductase activity"/>
    <property type="evidence" value="ECO:0007669"/>
    <property type="project" value="UniProtKB-UniRule"/>
</dbReference>
<dbReference type="PANTHER" id="PTHR43469">
    <property type="entry name" value="DISULFIDE FORMATION PROTEIN-RELATED"/>
    <property type="match status" value="1"/>
</dbReference>
<evidence type="ECO:0000256" key="8">
    <source>
        <dbReference type="ARBA" id="ARBA00023136"/>
    </source>
</evidence>
<keyword evidence="4 12" id="KW-0812">Transmembrane</keyword>
<evidence type="ECO:0000256" key="1">
    <source>
        <dbReference type="ARBA" id="ARBA00004141"/>
    </source>
</evidence>